<keyword evidence="1" id="KW-0646">Protease inhibitor</keyword>
<evidence type="ECO:0000256" key="1">
    <source>
        <dbReference type="ARBA" id="ARBA00022690"/>
    </source>
</evidence>
<dbReference type="SUPFAM" id="SSF141066">
    <property type="entry name" value="ICP-like"/>
    <property type="match status" value="1"/>
</dbReference>
<dbReference type="STRING" id="67285.AQI88_34415"/>
<reference evidence="4 5" key="1">
    <citation type="submission" date="2015-10" db="EMBL/GenBank/DDBJ databases">
        <title>Draft genome sequence of Streptomyces cellostaticus DSM 40189, type strain for the species Streptomyces cellostaticus.</title>
        <authorList>
            <person name="Ruckert C."/>
            <person name="Winkler A."/>
            <person name="Kalinowski J."/>
            <person name="Kampfer P."/>
            <person name="Glaeser S."/>
        </authorList>
    </citation>
    <scope>NUCLEOTIDE SEQUENCE [LARGE SCALE GENOMIC DNA]</scope>
    <source>
        <strain evidence="4 5">DSM 40189</strain>
    </source>
</reference>
<evidence type="ECO:0000256" key="2">
    <source>
        <dbReference type="ARBA" id="ARBA00022704"/>
    </source>
</evidence>
<name>A0A101NF20_9ACTN</name>
<dbReference type="Gene3D" id="2.60.40.2020">
    <property type="match status" value="1"/>
</dbReference>
<keyword evidence="5" id="KW-1185">Reference proteome</keyword>
<proteinExistence type="predicted"/>
<dbReference type="PROSITE" id="PS51257">
    <property type="entry name" value="PROKAR_LIPOPROTEIN"/>
    <property type="match status" value="1"/>
</dbReference>
<dbReference type="InterPro" id="IPR018990">
    <property type="entry name" value="Prot_inh_I42_chagasin"/>
</dbReference>
<dbReference type="EMBL" id="LMWL01000067">
    <property type="protein sequence ID" value="KUM91885.1"/>
    <property type="molecule type" value="Genomic_DNA"/>
</dbReference>
<dbReference type="Pfam" id="PF09394">
    <property type="entry name" value="Inhibitor_I42"/>
    <property type="match status" value="1"/>
</dbReference>
<feature type="domain" description="Proteinase inhibitor I42 chagasin" evidence="3">
    <location>
        <begin position="38"/>
        <end position="110"/>
    </location>
</feature>
<dbReference type="GO" id="GO:0004869">
    <property type="term" value="F:cysteine-type endopeptidase inhibitor activity"/>
    <property type="evidence" value="ECO:0007669"/>
    <property type="project" value="UniProtKB-KW"/>
</dbReference>
<evidence type="ECO:0000313" key="4">
    <source>
        <dbReference type="EMBL" id="KUM91885.1"/>
    </source>
</evidence>
<dbReference type="Proteomes" id="UP000054241">
    <property type="component" value="Unassembled WGS sequence"/>
</dbReference>
<gene>
    <name evidence="4" type="ORF">AQI88_34415</name>
</gene>
<evidence type="ECO:0000313" key="5">
    <source>
        <dbReference type="Proteomes" id="UP000054241"/>
    </source>
</evidence>
<evidence type="ECO:0000259" key="3">
    <source>
        <dbReference type="Pfam" id="PF09394"/>
    </source>
</evidence>
<accession>A0A101NF20</accession>
<organism evidence="4 5">
    <name type="scientific">Streptomyces cellostaticus</name>
    <dbReference type="NCBI Taxonomy" id="67285"/>
    <lineage>
        <taxon>Bacteria</taxon>
        <taxon>Bacillati</taxon>
        <taxon>Actinomycetota</taxon>
        <taxon>Actinomycetes</taxon>
        <taxon>Kitasatosporales</taxon>
        <taxon>Streptomycetaceae</taxon>
        <taxon>Streptomyces</taxon>
    </lineage>
</organism>
<sequence>MARRLAASALLPLTLTGCGLFGGGGQHEYGAQQRAIKVRKGAKFTLSLPASPALAEHWYLADPWPNGRVLKYRGKREDIHGSPKGVTGGGEGTEYFDFTARKKGRTTLKLLHCPMARCSSATEAAASASPVPTATGTPDDNAAYFVYTVTVR</sequence>
<comment type="caution">
    <text evidence="4">The sequence shown here is derived from an EMBL/GenBank/DDBJ whole genome shotgun (WGS) entry which is preliminary data.</text>
</comment>
<dbReference type="AlphaFoldDB" id="A0A101NF20"/>
<protein>
    <recommendedName>
        <fullName evidence="3">Proteinase inhibitor I42 chagasin domain-containing protein</fullName>
    </recommendedName>
</protein>
<dbReference type="InterPro" id="IPR036331">
    <property type="entry name" value="Chagasin-like_sf"/>
</dbReference>
<keyword evidence="2" id="KW-0789">Thiol protease inhibitor</keyword>